<sequence>MEISTNYSYKPLRPGEIRLFALWPGSGTQPLKGQLIHHPRGDTDAERPSTSTAVWFKEKYLGVASILNNSPSSLHTQDSYEALSYTWGDSIKSAKIQLYTSRGAVTVGDMGITDNLEAALRRLRLSDQTRFLWIDVICINQEDLAERENQVLMMREIFEGAVQTIIWLGEENMAESQSDTSTTTKSALRCIEALRRPPADYPSSDAESWDLKALSRLLSRPWFSRVWVYQEVMVSKQLLMLCGAEKIGWGRLYRACLSVRDRNLDIGFRDHEPLYTSVLIMQEARESRSVITPKFERTGADAPTLWHDKSKGGRQSELQRKYQDAALPKLHVTLLSLRWAKATDPRDKVYALLGISSGFWRDELRPNYTLSLQRVYVKTAKTLSKMGGILNNLGFLSFVQHESRRLGEDDLPTWVPDWRTELHAPWLLVNSDCRVTWRDDAMTGKSPLVRFPFPNADEQGLGVRGVSLMTIAVLGSQGGVKAGTPGSEIMKYLPNPYNDSWEAAFPEGLGDGDEVFQGRSALLTRCRCQVPFWSWKRQCDERGFQGFEDISETVGRDFELLGLPGRIGPDEVDWEKVDMHANRGIAYGRRLFVSDLGFIGLAPLASVIGDEVCLLAGGDVPFVVRREAVGSDENSAPRCRFVGECYVFGLDGEFLGKEGAGQLKEMVLL</sequence>
<accession>A0AAE0U0U9</accession>
<dbReference type="PANTHER" id="PTHR24148">
    <property type="entry name" value="ANKYRIN REPEAT DOMAIN-CONTAINING PROTEIN 39 HOMOLOG-RELATED"/>
    <property type="match status" value="1"/>
</dbReference>
<evidence type="ECO:0000313" key="3">
    <source>
        <dbReference type="Proteomes" id="UP001285441"/>
    </source>
</evidence>
<name>A0AAE0U0U9_9PEZI</name>
<keyword evidence="3" id="KW-1185">Reference proteome</keyword>
<gene>
    <name evidence="2" type="ORF">B0H63DRAFT_136896</name>
</gene>
<dbReference type="InterPro" id="IPR052895">
    <property type="entry name" value="HetReg/Transcr_Mod"/>
</dbReference>
<evidence type="ECO:0000313" key="2">
    <source>
        <dbReference type="EMBL" id="KAK3386470.1"/>
    </source>
</evidence>
<reference evidence="2" key="1">
    <citation type="journal article" date="2023" name="Mol. Phylogenet. Evol.">
        <title>Genome-scale phylogeny and comparative genomics of the fungal order Sordariales.</title>
        <authorList>
            <person name="Hensen N."/>
            <person name="Bonometti L."/>
            <person name="Westerberg I."/>
            <person name="Brannstrom I.O."/>
            <person name="Guillou S."/>
            <person name="Cros-Aarteil S."/>
            <person name="Calhoun S."/>
            <person name="Haridas S."/>
            <person name="Kuo A."/>
            <person name="Mondo S."/>
            <person name="Pangilinan J."/>
            <person name="Riley R."/>
            <person name="LaButti K."/>
            <person name="Andreopoulos B."/>
            <person name="Lipzen A."/>
            <person name="Chen C."/>
            <person name="Yan M."/>
            <person name="Daum C."/>
            <person name="Ng V."/>
            <person name="Clum A."/>
            <person name="Steindorff A."/>
            <person name="Ohm R.A."/>
            <person name="Martin F."/>
            <person name="Silar P."/>
            <person name="Natvig D.O."/>
            <person name="Lalanne C."/>
            <person name="Gautier V."/>
            <person name="Ament-Velasquez S.L."/>
            <person name="Kruys A."/>
            <person name="Hutchinson M.I."/>
            <person name="Powell A.J."/>
            <person name="Barry K."/>
            <person name="Miller A.N."/>
            <person name="Grigoriev I.V."/>
            <person name="Debuchy R."/>
            <person name="Gladieux P."/>
            <person name="Hiltunen Thoren M."/>
            <person name="Johannesson H."/>
        </authorList>
    </citation>
    <scope>NUCLEOTIDE SEQUENCE</scope>
    <source>
        <strain evidence="2">CBS 232.78</strain>
    </source>
</reference>
<feature type="domain" description="Heterokaryon incompatibility" evidence="1">
    <location>
        <begin position="80"/>
        <end position="231"/>
    </location>
</feature>
<dbReference type="Pfam" id="PF06985">
    <property type="entry name" value="HET"/>
    <property type="match status" value="1"/>
</dbReference>
<proteinExistence type="predicted"/>
<evidence type="ECO:0000259" key="1">
    <source>
        <dbReference type="Pfam" id="PF06985"/>
    </source>
</evidence>
<protein>
    <submittedName>
        <fullName evidence="2">Heterokaryon incompatibility protein-domain-containing protein</fullName>
    </submittedName>
</protein>
<dbReference type="InterPro" id="IPR010730">
    <property type="entry name" value="HET"/>
</dbReference>
<dbReference type="Proteomes" id="UP001285441">
    <property type="component" value="Unassembled WGS sequence"/>
</dbReference>
<comment type="caution">
    <text evidence="2">The sequence shown here is derived from an EMBL/GenBank/DDBJ whole genome shotgun (WGS) entry which is preliminary data.</text>
</comment>
<dbReference type="PANTHER" id="PTHR24148:SF73">
    <property type="entry name" value="HET DOMAIN PROTEIN (AFU_ORTHOLOGUE AFUA_8G01020)"/>
    <property type="match status" value="1"/>
</dbReference>
<dbReference type="EMBL" id="JAULSW010000003">
    <property type="protein sequence ID" value="KAK3386470.1"/>
    <property type="molecule type" value="Genomic_DNA"/>
</dbReference>
<organism evidence="2 3">
    <name type="scientific">Podospora didyma</name>
    <dbReference type="NCBI Taxonomy" id="330526"/>
    <lineage>
        <taxon>Eukaryota</taxon>
        <taxon>Fungi</taxon>
        <taxon>Dikarya</taxon>
        <taxon>Ascomycota</taxon>
        <taxon>Pezizomycotina</taxon>
        <taxon>Sordariomycetes</taxon>
        <taxon>Sordariomycetidae</taxon>
        <taxon>Sordariales</taxon>
        <taxon>Podosporaceae</taxon>
        <taxon>Podospora</taxon>
    </lineage>
</organism>
<dbReference type="AlphaFoldDB" id="A0AAE0U0U9"/>
<reference evidence="2" key="2">
    <citation type="submission" date="2023-06" db="EMBL/GenBank/DDBJ databases">
        <authorList>
            <consortium name="Lawrence Berkeley National Laboratory"/>
            <person name="Haridas S."/>
            <person name="Hensen N."/>
            <person name="Bonometti L."/>
            <person name="Westerberg I."/>
            <person name="Brannstrom I.O."/>
            <person name="Guillou S."/>
            <person name="Cros-Aarteil S."/>
            <person name="Calhoun S."/>
            <person name="Kuo A."/>
            <person name="Mondo S."/>
            <person name="Pangilinan J."/>
            <person name="Riley R."/>
            <person name="LaButti K."/>
            <person name="Andreopoulos B."/>
            <person name="Lipzen A."/>
            <person name="Chen C."/>
            <person name="Yanf M."/>
            <person name="Daum C."/>
            <person name="Ng V."/>
            <person name="Clum A."/>
            <person name="Steindorff A."/>
            <person name="Ohm R."/>
            <person name="Martin F."/>
            <person name="Silar P."/>
            <person name="Natvig D."/>
            <person name="Lalanne C."/>
            <person name="Gautier V."/>
            <person name="Ament-velasquez S.L."/>
            <person name="Kruys A."/>
            <person name="Hutchinson M.I."/>
            <person name="Powell A.J."/>
            <person name="Barry K."/>
            <person name="Miller A.N."/>
            <person name="Grigoriev I.V."/>
            <person name="Debuchy R."/>
            <person name="Gladieux P."/>
            <person name="Thoren M.H."/>
            <person name="Johannesson H."/>
        </authorList>
    </citation>
    <scope>NUCLEOTIDE SEQUENCE</scope>
    <source>
        <strain evidence="2">CBS 232.78</strain>
    </source>
</reference>